<dbReference type="EMBL" id="JAJFAZ020000001">
    <property type="protein sequence ID" value="KAI5350185.1"/>
    <property type="molecule type" value="Genomic_DNA"/>
</dbReference>
<evidence type="ECO:0000256" key="1">
    <source>
        <dbReference type="SAM" id="MobiDB-lite"/>
    </source>
</evidence>
<evidence type="ECO:0000313" key="3">
    <source>
        <dbReference type="Proteomes" id="UP001054821"/>
    </source>
</evidence>
<name>A0AAD4ZL86_PRUDU</name>
<proteinExistence type="predicted"/>
<comment type="caution">
    <text evidence="2">The sequence shown here is derived from an EMBL/GenBank/DDBJ whole genome shotgun (WGS) entry which is preliminary data.</text>
</comment>
<evidence type="ECO:0000313" key="2">
    <source>
        <dbReference type="EMBL" id="KAI5350185.1"/>
    </source>
</evidence>
<protein>
    <submittedName>
        <fullName evidence="2">Uncharacterized protein</fullName>
    </submittedName>
</protein>
<reference evidence="2 3" key="1">
    <citation type="journal article" date="2022" name="G3 (Bethesda)">
        <title>Whole-genome sequence and methylome profiling of the almond [Prunus dulcis (Mill.) D.A. Webb] cultivar 'Nonpareil'.</title>
        <authorList>
            <person name="D'Amico-Willman K.M."/>
            <person name="Ouma W.Z."/>
            <person name="Meulia T."/>
            <person name="Sideli G.M."/>
            <person name="Gradziel T.M."/>
            <person name="Fresnedo-Ramirez J."/>
        </authorList>
    </citation>
    <scope>NUCLEOTIDE SEQUENCE [LARGE SCALE GENOMIC DNA]</scope>
    <source>
        <strain evidence="2">Clone GOH B32 T37-40</strain>
    </source>
</reference>
<gene>
    <name evidence="2" type="ORF">L3X38_003076</name>
</gene>
<organism evidence="2 3">
    <name type="scientific">Prunus dulcis</name>
    <name type="common">Almond</name>
    <name type="synonym">Amygdalus dulcis</name>
    <dbReference type="NCBI Taxonomy" id="3755"/>
    <lineage>
        <taxon>Eukaryota</taxon>
        <taxon>Viridiplantae</taxon>
        <taxon>Streptophyta</taxon>
        <taxon>Embryophyta</taxon>
        <taxon>Tracheophyta</taxon>
        <taxon>Spermatophyta</taxon>
        <taxon>Magnoliopsida</taxon>
        <taxon>eudicotyledons</taxon>
        <taxon>Gunneridae</taxon>
        <taxon>Pentapetalae</taxon>
        <taxon>rosids</taxon>
        <taxon>fabids</taxon>
        <taxon>Rosales</taxon>
        <taxon>Rosaceae</taxon>
        <taxon>Amygdaloideae</taxon>
        <taxon>Amygdaleae</taxon>
        <taxon>Prunus</taxon>
    </lineage>
</organism>
<keyword evidence="3" id="KW-1185">Reference proteome</keyword>
<dbReference type="Proteomes" id="UP001054821">
    <property type="component" value="Chromosome 1"/>
</dbReference>
<accession>A0AAD4ZL86</accession>
<dbReference type="AlphaFoldDB" id="A0AAD4ZL86"/>
<sequence length="150" mass="16194">MCDDPKQYTESFHKPEHPTPHMESVSHAGTSNAACETDNLFFPQAGTSNATCGKSNNWGRRLTARGELGNVGEVWSDILGPVSRLAVACDGVTSRDQLRRSTILSALGPPSLALTVLFLGAHNQLPNGSPILGLLWPPTRLTSEFLRLRS</sequence>
<feature type="compositionally biased region" description="Basic and acidic residues" evidence="1">
    <location>
        <begin position="1"/>
        <end position="20"/>
    </location>
</feature>
<feature type="region of interest" description="Disordered" evidence="1">
    <location>
        <begin position="1"/>
        <end position="29"/>
    </location>
</feature>